<dbReference type="Gene3D" id="3.30.420.10">
    <property type="entry name" value="Ribonuclease H-like superfamily/Ribonuclease H"/>
    <property type="match status" value="1"/>
</dbReference>
<dbReference type="CDD" id="cd09276">
    <property type="entry name" value="Rnase_HI_RT_non_LTR"/>
    <property type="match status" value="1"/>
</dbReference>
<dbReference type="EC" id="3.1.26.4" evidence="3"/>
<dbReference type="GO" id="GO:0046872">
    <property type="term" value="F:metal ion binding"/>
    <property type="evidence" value="ECO:0007669"/>
    <property type="project" value="UniProtKB-KW"/>
</dbReference>
<dbReference type="EMBL" id="CAKXAJ010026153">
    <property type="protein sequence ID" value="CAH2259742.1"/>
    <property type="molecule type" value="Genomic_DNA"/>
</dbReference>
<dbReference type="GO" id="GO:0043137">
    <property type="term" value="P:DNA replication, removal of RNA primer"/>
    <property type="evidence" value="ECO:0007669"/>
    <property type="project" value="TreeGrafter"/>
</dbReference>
<dbReference type="InterPro" id="IPR036397">
    <property type="entry name" value="RNaseH_sf"/>
</dbReference>
<keyword evidence="4" id="KW-0540">Nuclease</keyword>
<dbReference type="InterPro" id="IPR050092">
    <property type="entry name" value="RNase_H"/>
</dbReference>
<feature type="domain" description="RNase H type-1" evidence="8">
    <location>
        <begin position="38"/>
        <end position="168"/>
    </location>
</feature>
<evidence type="ECO:0000256" key="7">
    <source>
        <dbReference type="ARBA" id="ARBA00022801"/>
    </source>
</evidence>
<organism evidence="9 10">
    <name type="scientific">Pararge aegeria aegeria</name>
    <dbReference type="NCBI Taxonomy" id="348720"/>
    <lineage>
        <taxon>Eukaryota</taxon>
        <taxon>Metazoa</taxon>
        <taxon>Ecdysozoa</taxon>
        <taxon>Arthropoda</taxon>
        <taxon>Hexapoda</taxon>
        <taxon>Insecta</taxon>
        <taxon>Pterygota</taxon>
        <taxon>Neoptera</taxon>
        <taxon>Endopterygota</taxon>
        <taxon>Lepidoptera</taxon>
        <taxon>Glossata</taxon>
        <taxon>Ditrysia</taxon>
        <taxon>Papilionoidea</taxon>
        <taxon>Nymphalidae</taxon>
        <taxon>Satyrinae</taxon>
        <taxon>Satyrini</taxon>
        <taxon>Parargina</taxon>
        <taxon>Pararge</taxon>
    </lineage>
</organism>
<name>A0A8S4SER4_9NEOP</name>
<evidence type="ECO:0000313" key="10">
    <source>
        <dbReference type="Proteomes" id="UP000838756"/>
    </source>
</evidence>
<dbReference type="Proteomes" id="UP000838756">
    <property type="component" value="Unassembled WGS sequence"/>
</dbReference>
<keyword evidence="7" id="KW-0378">Hydrolase</keyword>
<dbReference type="PROSITE" id="PS50879">
    <property type="entry name" value="RNASE_H_1"/>
    <property type="match status" value="1"/>
</dbReference>
<evidence type="ECO:0000256" key="3">
    <source>
        <dbReference type="ARBA" id="ARBA00012180"/>
    </source>
</evidence>
<dbReference type="GO" id="GO:0003676">
    <property type="term" value="F:nucleic acid binding"/>
    <property type="evidence" value="ECO:0007669"/>
    <property type="project" value="InterPro"/>
</dbReference>
<reference evidence="9" key="1">
    <citation type="submission" date="2022-03" db="EMBL/GenBank/DDBJ databases">
        <authorList>
            <person name="Lindestad O."/>
        </authorList>
    </citation>
    <scope>NUCLEOTIDE SEQUENCE</scope>
</reference>
<dbReference type="OrthoDB" id="5419617at2759"/>
<accession>A0A8S4SER4</accession>
<keyword evidence="6" id="KW-0255">Endonuclease</keyword>
<evidence type="ECO:0000313" key="9">
    <source>
        <dbReference type="EMBL" id="CAH2259742.1"/>
    </source>
</evidence>
<keyword evidence="10" id="KW-1185">Reference proteome</keyword>
<protein>
    <recommendedName>
        <fullName evidence="3">ribonuclease H</fullName>
        <ecNumber evidence="3">3.1.26.4</ecNumber>
    </recommendedName>
</protein>
<comment type="caution">
    <text evidence="9">The sequence shown here is derived from an EMBL/GenBank/DDBJ whole genome shotgun (WGS) entry which is preliminary data.</text>
</comment>
<keyword evidence="5" id="KW-0479">Metal-binding</keyword>
<gene>
    <name evidence="9" type="primary">jg24320</name>
    <name evidence="9" type="ORF">PAEG_LOCUS23640</name>
</gene>
<dbReference type="InterPro" id="IPR002156">
    <property type="entry name" value="RNaseH_domain"/>
</dbReference>
<dbReference type="GO" id="GO:0004523">
    <property type="term" value="F:RNA-DNA hybrid ribonuclease activity"/>
    <property type="evidence" value="ECO:0007669"/>
    <property type="project" value="UniProtKB-EC"/>
</dbReference>
<sequence length="205" mass="22784">MPRRNRLGCHMRYRKARYNSTSCITTYYQSKENIYKTDTAAIDVYKDGSKTNSGAGAGVYCPKRNINIAQALGKNNSVLQAECVGITTAATAMLKRMVTGFNFNINSDSQAALKALAKYTTSSKILLDCNNAFQTLTKSNRVTLRWIRGHNRSMGNDAADELARLATSLKVEGPEPIIPIPFSEYKTPLYKQTQSTHSELWINAN</sequence>
<dbReference type="PANTHER" id="PTHR10642:SF26">
    <property type="entry name" value="RIBONUCLEASE H1"/>
    <property type="match status" value="1"/>
</dbReference>
<comment type="similarity">
    <text evidence="2">Belongs to the RNase H family.</text>
</comment>
<comment type="catalytic activity">
    <reaction evidence="1">
        <text>Endonucleolytic cleavage to 5'-phosphomonoester.</text>
        <dbReference type="EC" id="3.1.26.4"/>
    </reaction>
</comment>
<evidence type="ECO:0000256" key="4">
    <source>
        <dbReference type="ARBA" id="ARBA00022722"/>
    </source>
</evidence>
<evidence type="ECO:0000256" key="2">
    <source>
        <dbReference type="ARBA" id="ARBA00005300"/>
    </source>
</evidence>
<dbReference type="Pfam" id="PF00075">
    <property type="entry name" value="RNase_H"/>
    <property type="match status" value="1"/>
</dbReference>
<evidence type="ECO:0000256" key="5">
    <source>
        <dbReference type="ARBA" id="ARBA00022723"/>
    </source>
</evidence>
<dbReference type="InterPro" id="IPR012337">
    <property type="entry name" value="RNaseH-like_sf"/>
</dbReference>
<dbReference type="AlphaFoldDB" id="A0A8S4SER4"/>
<evidence type="ECO:0000256" key="1">
    <source>
        <dbReference type="ARBA" id="ARBA00000077"/>
    </source>
</evidence>
<evidence type="ECO:0000259" key="8">
    <source>
        <dbReference type="PROSITE" id="PS50879"/>
    </source>
</evidence>
<dbReference type="PANTHER" id="PTHR10642">
    <property type="entry name" value="RIBONUCLEASE H1"/>
    <property type="match status" value="1"/>
</dbReference>
<dbReference type="SUPFAM" id="SSF53098">
    <property type="entry name" value="Ribonuclease H-like"/>
    <property type="match status" value="1"/>
</dbReference>
<evidence type="ECO:0000256" key="6">
    <source>
        <dbReference type="ARBA" id="ARBA00022759"/>
    </source>
</evidence>
<proteinExistence type="inferred from homology"/>